<comment type="caution">
    <text evidence="3">The sequence shown here is derived from an EMBL/GenBank/DDBJ whole genome shotgun (WGS) entry which is preliminary data.</text>
</comment>
<feature type="region of interest" description="Disordered" evidence="2">
    <location>
        <begin position="632"/>
        <end position="672"/>
    </location>
</feature>
<feature type="region of interest" description="Disordered" evidence="2">
    <location>
        <begin position="244"/>
        <end position="268"/>
    </location>
</feature>
<dbReference type="GeneID" id="94431886"/>
<evidence type="ECO:0000256" key="2">
    <source>
        <dbReference type="SAM" id="MobiDB-lite"/>
    </source>
</evidence>
<evidence type="ECO:0000313" key="3">
    <source>
        <dbReference type="EMBL" id="PHJ17632.1"/>
    </source>
</evidence>
<dbReference type="Gene3D" id="1.20.5.1700">
    <property type="match status" value="1"/>
</dbReference>
<proteinExistence type="predicted"/>
<protein>
    <submittedName>
        <fullName evidence="3">Uncharacterized protein</fullName>
    </submittedName>
</protein>
<dbReference type="VEuPathDB" id="ToxoDB:CSUI_008546"/>
<feature type="compositionally biased region" description="Polar residues" evidence="2">
    <location>
        <begin position="661"/>
        <end position="672"/>
    </location>
</feature>
<reference evidence="3 4" key="1">
    <citation type="journal article" date="2017" name="Int. J. Parasitol.">
        <title>The genome of the protozoan parasite Cystoisospora suis and a reverse vaccinology approach to identify vaccine candidates.</title>
        <authorList>
            <person name="Palmieri N."/>
            <person name="Shrestha A."/>
            <person name="Ruttkowski B."/>
            <person name="Beck T."/>
            <person name="Vogl C."/>
            <person name="Tomley F."/>
            <person name="Blake D.P."/>
            <person name="Joachim A."/>
        </authorList>
    </citation>
    <scope>NUCLEOTIDE SEQUENCE [LARGE SCALE GENOMIC DNA]</scope>
    <source>
        <strain evidence="3 4">Wien I</strain>
    </source>
</reference>
<dbReference type="OrthoDB" id="333708at2759"/>
<keyword evidence="4" id="KW-1185">Reference proteome</keyword>
<gene>
    <name evidence="3" type="ORF">CSUI_008546</name>
</gene>
<evidence type="ECO:0000256" key="1">
    <source>
        <dbReference type="SAM" id="Coils"/>
    </source>
</evidence>
<evidence type="ECO:0000313" key="4">
    <source>
        <dbReference type="Proteomes" id="UP000221165"/>
    </source>
</evidence>
<name>A0A2C6KMB9_9APIC</name>
<organism evidence="3 4">
    <name type="scientific">Cystoisospora suis</name>
    <dbReference type="NCBI Taxonomy" id="483139"/>
    <lineage>
        <taxon>Eukaryota</taxon>
        <taxon>Sar</taxon>
        <taxon>Alveolata</taxon>
        <taxon>Apicomplexa</taxon>
        <taxon>Conoidasida</taxon>
        <taxon>Coccidia</taxon>
        <taxon>Eucoccidiorida</taxon>
        <taxon>Eimeriorina</taxon>
        <taxon>Sarcocystidae</taxon>
        <taxon>Cystoisospora</taxon>
    </lineage>
</organism>
<feature type="compositionally biased region" description="Polar residues" evidence="2">
    <location>
        <begin position="632"/>
        <end position="647"/>
    </location>
</feature>
<feature type="coiled-coil region" evidence="1">
    <location>
        <begin position="356"/>
        <end position="429"/>
    </location>
</feature>
<keyword evidence="1" id="KW-0175">Coiled coil</keyword>
<dbReference type="AlphaFoldDB" id="A0A2C6KMB9"/>
<dbReference type="EMBL" id="MIGC01004811">
    <property type="protein sequence ID" value="PHJ17632.1"/>
    <property type="molecule type" value="Genomic_DNA"/>
</dbReference>
<dbReference type="Proteomes" id="UP000221165">
    <property type="component" value="Unassembled WGS sequence"/>
</dbReference>
<sequence length="672" mass="73941">MLHQEIRGVPPVGRGSCAGYHCLFRHVPTPPVNRGRPSEALADERDRQLFVSRYFADVAEHVSFSSQSDRKLLTSAEMSHADDFVGVDVLTRTPHCRNTSQPLCVSASPSGLASSSAGEPSARNPVLDALVGSEVDKSAVSCHDSPVPVFMDQFCLFYSRDSNAATKTSDLVTSGPGLDSEFDVWSLGKTSSSALRCATIPTSSSSSEQSFRGSLCRLDDATSLFDVQGSRTIHPVYAETACHGRAPDDVSAGSDVSTDSSHEGATPSGDLSCEALQAGCTHGGHIRHMRRLRNGHYRRILGGWHETATEQDGSQEKLSDSSRFDLLGWCCLVGPSESEERTRTGGRGPKKPCTKCEKLEQKIRDLESRLNSVRSGNDDLIENLRAKNDELKTELGIADRRIAAQKETERELQDELERLRRRNSQATRGSMIANQGEHLHSNNLVGLQQDEADPEPEVIPRAEMTDTGVQTKRVGVVMIKSMPLKEGVFIDALMGGKCCKMALRVDYGLRLIVLNRRDVIKFVVILRIAQLVTAHKELTELLSQKRIRQAHSWDEDDLDNLVALRVSALNREELIFCAFSSPLLRDIFVEHTKQLRYSVEAEKGRINNKGFEGENMAGEWIVGQQSLQNTETGRLGTQQEFSGSEGDSSVDEIQEAPSGVRESSSWNGRTMT</sequence>
<accession>A0A2C6KMB9</accession>
<dbReference type="RefSeq" id="XP_067919350.1">
    <property type="nucleotide sequence ID" value="XM_068068675.1"/>
</dbReference>